<keyword evidence="1" id="KW-0479">Metal-binding</keyword>
<dbReference type="PANTHER" id="PTHR46869:SF6">
    <property type="entry name" value="C2H2-TYPE DOMAIN-CONTAINING PROTEIN"/>
    <property type="match status" value="1"/>
</dbReference>
<feature type="region of interest" description="Disordered" evidence="2">
    <location>
        <begin position="108"/>
        <end position="158"/>
    </location>
</feature>
<dbReference type="GO" id="GO:0008270">
    <property type="term" value="F:zinc ion binding"/>
    <property type="evidence" value="ECO:0007669"/>
    <property type="project" value="UniProtKB-KW"/>
</dbReference>
<sequence>METDDQEQQKHRCKVCAKRFRNGRSLGGHMRSHVHSSPPITGEKEKLGRSRVQVSVRLGYCLRENPKKTFRLSDFIGEDHGDSWKQCKQCGKAFPSCKALFGHMRCHSDKTSPRSFGDDEEEREKSMGEGKSSMGSFADDNEPLLPVPKRKRRSKRASPAIVSVVSSSSLSGYEPEQEEVAISLMMLSRDVSEFSDKNSWVLDAEEEEEEEDDSVDESMPNKIPISALLRKKRSFFCNNGNSFSGFNVMGSRFQCVACKKSFHSYHALGGHRANHKRSKSCCSQNTIFGVTGQHTPATAGKSRLHECDLCGKIFSSGQALGGHKRSHLVSNCGGENEGDDHQAAEVQNPLSAATADASEQLDLNLPAPADELSSNLKAWWAGVRRT</sequence>
<dbReference type="SUPFAM" id="SSF57667">
    <property type="entry name" value="beta-beta-alpha zinc fingers"/>
    <property type="match status" value="2"/>
</dbReference>
<feature type="domain" description="C2H2-type" evidence="3">
    <location>
        <begin position="305"/>
        <end position="327"/>
    </location>
</feature>
<dbReference type="SMART" id="SM00355">
    <property type="entry name" value="ZnF_C2H2"/>
    <property type="match status" value="4"/>
</dbReference>
<dbReference type="InterPro" id="IPR013087">
    <property type="entry name" value="Znf_C2H2_type"/>
</dbReference>
<keyword evidence="1" id="KW-0863">Zinc-finger</keyword>
<feature type="domain" description="C2H2-type" evidence="3">
    <location>
        <begin position="85"/>
        <end position="112"/>
    </location>
</feature>
<dbReference type="Gene3D" id="3.30.160.60">
    <property type="entry name" value="Classic Zinc Finger"/>
    <property type="match status" value="3"/>
</dbReference>
<evidence type="ECO:0000259" key="3">
    <source>
        <dbReference type="PROSITE" id="PS50157"/>
    </source>
</evidence>
<keyword evidence="1" id="KW-0862">Zinc</keyword>
<feature type="domain" description="C2H2-type" evidence="3">
    <location>
        <begin position="253"/>
        <end position="280"/>
    </location>
</feature>
<proteinExistence type="predicted"/>
<keyword evidence="5" id="KW-1185">Reference proteome</keyword>
<dbReference type="EMBL" id="JBBWWQ010000019">
    <property type="protein sequence ID" value="KAK8918525.1"/>
    <property type="molecule type" value="Genomic_DNA"/>
</dbReference>
<organism evidence="4 5">
    <name type="scientific">Platanthera zijinensis</name>
    <dbReference type="NCBI Taxonomy" id="2320716"/>
    <lineage>
        <taxon>Eukaryota</taxon>
        <taxon>Viridiplantae</taxon>
        <taxon>Streptophyta</taxon>
        <taxon>Embryophyta</taxon>
        <taxon>Tracheophyta</taxon>
        <taxon>Spermatophyta</taxon>
        <taxon>Magnoliopsida</taxon>
        <taxon>Liliopsida</taxon>
        <taxon>Asparagales</taxon>
        <taxon>Orchidaceae</taxon>
        <taxon>Orchidoideae</taxon>
        <taxon>Orchideae</taxon>
        <taxon>Orchidinae</taxon>
        <taxon>Platanthera</taxon>
    </lineage>
</organism>
<feature type="domain" description="C2H2-type" evidence="3">
    <location>
        <begin position="11"/>
        <end position="38"/>
    </location>
</feature>
<dbReference type="PROSITE" id="PS50157">
    <property type="entry name" value="ZINC_FINGER_C2H2_2"/>
    <property type="match status" value="4"/>
</dbReference>
<dbReference type="PANTHER" id="PTHR46869">
    <property type="entry name" value="C2H2-LIKE ZINC FINGER PROTEIN"/>
    <property type="match status" value="1"/>
</dbReference>
<protein>
    <submittedName>
        <fullName evidence="4">Zinc finger protein ZAT9</fullName>
    </submittedName>
</protein>
<evidence type="ECO:0000256" key="2">
    <source>
        <dbReference type="SAM" id="MobiDB-lite"/>
    </source>
</evidence>
<evidence type="ECO:0000256" key="1">
    <source>
        <dbReference type="PROSITE-ProRule" id="PRU00042"/>
    </source>
</evidence>
<dbReference type="AlphaFoldDB" id="A0AAP0FVJ7"/>
<dbReference type="Pfam" id="PF13912">
    <property type="entry name" value="zf-C2H2_6"/>
    <property type="match status" value="4"/>
</dbReference>
<evidence type="ECO:0000313" key="4">
    <source>
        <dbReference type="EMBL" id="KAK8918525.1"/>
    </source>
</evidence>
<feature type="region of interest" description="Disordered" evidence="2">
    <location>
        <begin position="26"/>
        <end position="48"/>
    </location>
</feature>
<name>A0AAP0FVJ7_9ASPA</name>
<reference evidence="4 5" key="1">
    <citation type="journal article" date="2022" name="Nat. Plants">
        <title>Genomes of leafy and leafless Platanthera orchids illuminate the evolution of mycoheterotrophy.</title>
        <authorList>
            <person name="Li M.H."/>
            <person name="Liu K.W."/>
            <person name="Li Z."/>
            <person name="Lu H.C."/>
            <person name="Ye Q.L."/>
            <person name="Zhang D."/>
            <person name="Wang J.Y."/>
            <person name="Li Y.F."/>
            <person name="Zhong Z.M."/>
            <person name="Liu X."/>
            <person name="Yu X."/>
            <person name="Liu D.K."/>
            <person name="Tu X.D."/>
            <person name="Liu B."/>
            <person name="Hao Y."/>
            <person name="Liao X.Y."/>
            <person name="Jiang Y.T."/>
            <person name="Sun W.H."/>
            <person name="Chen J."/>
            <person name="Chen Y.Q."/>
            <person name="Ai Y."/>
            <person name="Zhai J.W."/>
            <person name="Wu S.S."/>
            <person name="Zhou Z."/>
            <person name="Hsiao Y.Y."/>
            <person name="Wu W.L."/>
            <person name="Chen Y.Y."/>
            <person name="Lin Y.F."/>
            <person name="Hsu J.L."/>
            <person name="Li C.Y."/>
            <person name="Wang Z.W."/>
            <person name="Zhao X."/>
            <person name="Zhong W.Y."/>
            <person name="Ma X.K."/>
            <person name="Ma L."/>
            <person name="Huang J."/>
            <person name="Chen G.Z."/>
            <person name="Huang M.Z."/>
            <person name="Huang L."/>
            <person name="Peng D.H."/>
            <person name="Luo Y.B."/>
            <person name="Zou S.Q."/>
            <person name="Chen S.P."/>
            <person name="Lan S."/>
            <person name="Tsai W.C."/>
            <person name="Van de Peer Y."/>
            <person name="Liu Z.J."/>
        </authorList>
    </citation>
    <scope>NUCLEOTIDE SEQUENCE [LARGE SCALE GENOMIC DNA]</scope>
    <source>
        <strain evidence="4">Lor287</strain>
    </source>
</reference>
<evidence type="ECO:0000313" key="5">
    <source>
        <dbReference type="Proteomes" id="UP001418222"/>
    </source>
</evidence>
<gene>
    <name evidence="4" type="primary">ZAT9</name>
    <name evidence="4" type="ORF">KSP39_PZI021344</name>
</gene>
<accession>A0AAP0FVJ7</accession>
<dbReference type="Proteomes" id="UP001418222">
    <property type="component" value="Unassembled WGS sequence"/>
</dbReference>
<comment type="caution">
    <text evidence="4">The sequence shown here is derived from an EMBL/GenBank/DDBJ whole genome shotgun (WGS) entry which is preliminary data.</text>
</comment>
<dbReference type="PROSITE" id="PS00028">
    <property type="entry name" value="ZINC_FINGER_C2H2_1"/>
    <property type="match status" value="4"/>
</dbReference>
<dbReference type="InterPro" id="IPR036236">
    <property type="entry name" value="Znf_C2H2_sf"/>
</dbReference>